<dbReference type="PROSITE" id="PS00502">
    <property type="entry name" value="POLYGALACTURONASE"/>
    <property type="match status" value="1"/>
</dbReference>
<dbReference type="InterPro" id="IPR012334">
    <property type="entry name" value="Pectin_lyas_fold"/>
</dbReference>
<dbReference type="Proteomes" id="UP001370490">
    <property type="component" value="Unassembled WGS sequence"/>
</dbReference>
<keyword evidence="4" id="KW-0964">Secreted</keyword>
<evidence type="ECO:0000313" key="10">
    <source>
        <dbReference type="EMBL" id="KAK6912205.1"/>
    </source>
</evidence>
<protein>
    <submittedName>
        <fullName evidence="10">Glycoside hydrolase, family 28</fullName>
    </submittedName>
</protein>
<feature type="non-terminal residue" evidence="10">
    <location>
        <position position="1"/>
    </location>
</feature>
<evidence type="ECO:0000256" key="1">
    <source>
        <dbReference type="ARBA" id="ARBA00004191"/>
    </source>
</evidence>
<dbReference type="InterPro" id="IPR006626">
    <property type="entry name" value="PbH1"/>
</dbReference>
<keyword evidence="7" id="KW-0961">Cell wall biogenesis/degradation</keyword>
<proteinExistence type="inferred from homology"/>
<keyword evidence="5 9" id="KW-0378">Hydrolase</keyword>
<dbReference type="EMBL" id="JBAMMX010000028">
    <property type="protein sequence ID" value="KAK6912205.1"/>
    <property type="molecule type" value="Genomic_DNA"/>
</dbReference>
<keyword evidence="6 9" id="KW-0326">Glycosidase</keyword>
<comment type="similarity">
    <text evidence="2 9">Belongs to the glycosyl hydrolase 28 family.</text>
</comment>
<comment type="caution">
    <text evidence="10">The sequence shown here is derived from an EMBL/GenBank/DDBJ whole genome shotgun (WGS) entry which is preliminary data.</text>
</comment>
<evidence type="ECO:0000256" key="6">
    <source>
        <dbReference type="ARBA" id="ARBA00023295"/>
    </source>
</evidence>
<evidence type="ECO:0000256" key="4">
    <source>
        <dbReference type="ARBA" id="ARBA00022525"/>
    </source>
</evidence>
<dbReference type="SUPFAM" id="SSF51126">
    <property type="entry name" value="Pectin lyase-like"/>
    <property type="match status" value="1"/>
</dbReference>
<dbReference type="GO" id="GO:0004650">
    <property type="term" value="F:polygalacturonase activity"/>
    <property type="evidence" value="ECO:0007669"/>
    <property type="project" value="InterPro"/>
</dbReference>
<dbReference type="GO" id="GO:0071555">
    <property type="term" value="P:cell wall organization"/>
    <property type="evidence" value="ECO:0007669"/>
    <property type="project" value="UniProtKB-KW"/>
</dbReference>
<feature type="active site" evidence="8">
    <location>
        <position position="246"/>
    </location>
</feature>
<evidence type="ECO:0000256" key="7">
    <source>
        <dbReference type="ARBA" id="ARBA00023316"/>
    </source>
</evidence>
<evidence type="ECO:0000313" key="11">
    <source>
        <dbReference type="Proteomes" id="UP001370490"/>
    </source>
</evidence>
<organism evidence="10 11">
    <name type="scientific">Dillenia turbinata</name>
    <dbReference type="NCBI Taxonomy" id="194707"/>
    <lineage>
        <taxon>Eukaryota</taxon>
        <taxon>Viridiplantae</taxon>
        <taxon>Streptophyta</taxon>
        <taxon>Embryophyta</taxon>
        <taxon>Tracheophyta</taxon>
        <taxon>Spermatophyta</taxon>
        <taxon>Magnoliopsida</taxon>
        <taxon>eudicotyledons</taxon>
        <taxon>Gunneridae</taxon>
        <taxon>Pentapetalae</taxon>
        <taxon>Dilleniales</taxon>
        <taxon>Dilleniaceae</taxon>
        <taxon>Dillenia</taxon>
    </lineage>
</organism>
<evidence type="ECO:0000256" key="2">
    <source>
        <dbReference type="ARBA" id="ARBA00008834"/>
    </source>
</evidence>
<dbReference type="PANTHER" id="PTHR31375">
    <property type="match status" value="1"/>
</dbReference>
<name>A0AAN8UB20_9MAGN</name>
<comment type="subcellular location">
    <subcellularLocation>
        <location evidence="1">Secreted</location>
        <location evidence="1">Cell wall</location>
    </subcellularLocation>
</comment>
<dbReference type="GO" id="GO:0005975">
    <property type="term" value="P:carbohydrate metabolic process"/>
    <property type="evidence" value="ECO:0007669"/>
    <property type="project" value="InterPro"/>
</dbReference>
<dbReference type="InterPro" id="IPR011050">
    <property type="entry name" value="Pectin_lyase_fold/virulence"/>
</dbReference>
<keyword evidence="3" id="KW-0134">Cell wall</keyword>
<gene>
    <name evidence="10" type="ORF">RJ641_024298</name>
</gene>
<accession>A0AAN8UB20</accession>
<dbReference type="Gene3D" id="2.160.20.10">
    <property type="entry name" value="Single-stranded right-handed beta-helix, Pectin lyase-like"/>
    <property type="match status" value="1"/>
</dbReference>
<dbReference type="AlphaFoldDB" id="A0AAN8UB20"/>
<sequence>DCKVVKPDEVNPLKYFSCKIPMDLRNILVIFGLVIALTAQKNYAASFYNVLDYKAVGDGKTDDTAAFLRAWQDTCNDDDPKAWPTMVIPRGKTYLVKPITFSGPCKSGVQVQNLKSGLGIHGGGFVDGSGKAWWDQSCKYHPGKGCTKLAPTAMKIINSKNVYVSDITVYNSPQTHLTVQASDKVTFKNLTVNSPGQSPNTDGIHLHEVKQMEISNSKLTCGDDCVSIGDHTSDVKITKVHCELGHGISIGSLGKSGNVVSVERIKVNKITFRDTTNGARIKTWQVGRGSVKNITFSDLKFDAVKNPIIIDQYYCDVRGACDGTRTGVKISNVQFLNAKGTSKTKIAINLNCSNVVPCTDIHLDSIQLSGLGKGGDREVSTSCNYAHGRATGIVQPKSCLSP</sequence>
<keyword evidence="11" id="KW-1185">Reference proteome</keyword>
<evidence type="ECO:0000256" key="8">
    <source>
        <dbReference type="PROSITE-ProRule" id="PRU10052"/>
    </source>
</evidence>
<dbReference type="SMART" id="SM00710">
    <property type="entry name" value="PbH1"/>
    <property type="match status" value="5"/>
</dbReference>
<evidence type="ECO:0000256" key="9">
    <source>
        <dbReference type="RuleBase" id="RU361169"/>
    </source>
</evidence>
<evidence type="ECO:0000256" key="5">
    <source>
        <dbReference type="ARBA" id="ARBA00022801"/>
    </source>
</evidence>
<dbReference type="Pfam" id="PF00295">
    <property type="entry name" value="Glyco_hydro_28"/>
    <property type="match status" value="1"/>
</dbReference>
<reference evidence="10 11" key="1">
    <citation type="submission" date="2023-12" db="EMBL/GenBank/DDBJ databases">
        <title>A high-quality genome assembly for Dillenia turbinata (Dilleniales).</title>
        <authorList>
            <person name="Chanderbali A."/>
        </authorList>
    </citation>
    <scope>NUCLEOTIDE SEQUENCE [LARGE SCALE GENOMIC DNA]</scope>
    <source>
        <strain evidence="10">LSX21</strain>
        <tissue evidence="10">Leaf</tissue>
    </source>
</reference>
<dbReference type="InterPro" id="IPR000743">
    <property type="entry name" value="Glyco_hydro_28"/>
</dbReference>
<evidence type="ECO:0000256" key="3">
    <source>
        <dbReference type="ARBA" id="ARBA00022512"/>
    </source>
</evidence>